<name>A0ACC0T9M7_POPTR</name>
<dbReference type="Proteomes" id="UP000006729">
    <property type="component" value="Chromosome 3"/>
</dbReference>
<keyword evidence="2" id="KW-1185">Reference proteome</keyword>
<protein>
    <submittedName>
        <fullName evidence="1">Uncharacterized protein</fullName>
    </submittedName>
</protein>
<proteinExistence type="predicted"/>
<dbReference type="EMBL" id="CM009292">
    <property type="protein sequence ID" value="KAI9398292.1"/>
    <property type="molecule type" value="Genomic_DNA"/>
</dbReference>
<reference evidence="1 2" key="1">
    <citation type="journal article" date="2006" name="Science">
        <title>The genome of black cottonwood, Populus trichocarpa (Torr. &amp; Gray).</title>
        <authorList>
            <person name="Tuskan G.A."/>
            <person name="Difazio S."/>
            <person name="Jansson S."/>
            <person name="Bohlmann J."/>
            <person name="Grigoriev I."/>
            <person name="Hellsten U."/>
            <person name="Putnam N."/>
            <person name="Ralph S."/>
            <person name="Rombauts S."/>
            <person name="Salamov A."/>
            <person name="Schein J."/>
            <person name="Sterck L."/>
            <person name="Aerts A."/>
            <person name="Bhalerao R.R."/>
            <person name="Bhalerao R.P."/>
            <person name="Blaudez D."/>
            <person name="Boerjan W."/>
            <person name="Brun A."/>
            <person name="Brunner A."/>
            <person name="Busov V."/>
            <person name="Campbell M."/>
            <person name="Carlson J."/>
            <person name="Chalot M."/>
            <person name="Chapman J."/>
            <person name="Chen G.L."/>
            <person name="Cooper D."/>
            <person name="Coutinho P.M."/>
            <person name="Couturier J."/>
            <person name="Covert S."/>
            <person name="Cronk Q."/>
            <person name="Cunningham R."/>
            <person name="Davis J."/>
            <person name="Degroeve S."/>
            <person name="Dejardin A."/>
            <person name="Depamphilis C."/>
            <person name="Detter J."/>
            <person name="Dirks B."/>
            <person name="Dubchak I."/>
            <person name="Duplessis S."/>
            <person name="Ehlting J."/>
            <person name="Ellis B."/>
            <person name="Gendler K."/>
            <person name="Goodstein D."/>
            <person name="Gribskov M."/>
            <person name="Grimwood J."/>
            <person name="Groover A."/>
            <person name="Gunter L."/>
            <person name="Hamberger B."/>
            <person name="Heinze B."/>
            <person name="Helariutta Y."/>
            <person name="Henrissat B."/>
            <person name="Holligan D."/>
            <person name="Holt R."/>
            <person name="Huang W."/>
            <person name="Islam-Faridi N."/>
            <person name="Jones S."/>
            <person name="Jones-Rhoades M."/>
            <person name="Jorgensen R."/>
            <person name="Joshi C."/>
            <person name="Kangasjarvi J."/>
            <person name="Karlsson J."/>
            <person name="Kelleher C."/>
            <person name="Kirkpatrick R."/>
            <person name="Kirst M."/>
            <person name="Kohler A."/>
            <person name="Kalluri U."/>
            <person name="Larimer F."/>
            <person name="Leebens-Mack J."/>
            <person name="Leple J.C."/>
            <person name="Locascio P."/>
            <person name="Lou Y."/>
            <person name="Lucas S."/>
            <person name="Martin F."/>
            <person name="Montanini B."/>
            <person name="Napoli C."/>
            <person name="Nelson D.R."/>
            <person name="Nelson C."/>
            <person name="Nieminen K."/>
            <person name="Nilsson O."/>
            <person name="Pereda V."/>
            <person name="Peter G."/>
            <person name="Philippe R."/>
            <person name="Pilate G."/>
            <person name="Poliakov A."/>
            <person name="Razumovskaya J."/>
            <person name="Richardson P."/>
            <person name="Rinaldi C."/>
            <person name="Ritland K."/>
            <person name="Rouze P."/>
            <person name="Ryaboy D."/>
            <person name="Schmutz J."/>
            <person name="Schrader J."/>
            <person name="Segerman B."/>
            <person name="Shin H."/>
            <person name="Siddiqui A."/>
            <person name="Sterky F."/>
            <person name="Terry A."/>
            <person name="Tsai C.J."/>
            <person name="Uberbacher E."/>
            <person name="Unneberg P."/>
            <person name="Vahala J."/>
            <person name="Wall K."/>
            <person name="Wessler S."/>
            <person name="Yang G."/>
            <person name="Yin T."/>
            <person name="Douglas C."/>
            <person name="Marra M."/>
            <person name="Sandberg G."/>
            <person name="Van de Peer Y."/>
            <person name="Rokhsar D."/>
        </authorList>
    </citation>
    <scope>NUCLEOTIDE SEQUENCE [LARGE SCALE GENOMIC DNA]</scope>
    <source>
        <strain evidence="2">cv. Nisqually</strain>
    </source>
</reference>
<comment type="caution">
    <text evidence="1">The sequence shown here is derived from an EMBL/GenBank/DDBJ whole genome shotgun (WGS) entry which is preliminary data.</text>
</comment>
<evidence type="ECO:0000313" key="1">
    <source>
        <dbReference type="EMBL" id="KAI9398292.1"/>
    </source>
</evidence>
<evidence type="ECO:0000313" key="2">
    <source>
        <dbReference type="Proteomes" id="UP000006729"/>
    </source>
</evidence>
<sequence length="96" mass="10830">MVKLILAIFCSLSSLLSIFADNPKTIFLISLTSLHHAKKIQPATLKKLQRRDFSLLPMMLITDHEPSCPLRLRHSPSLFPTRAPVREVFFGLGFGL</sequence>
<organism evidence="1 2">
    <name type="scientific">Populus trichocarpa</name>
    <name type="common">Western balsam poplar</name>
    <name type="synonym">Populus balsamifera subsp. trichocarpa</name>
    <dbReference type="NCBI Taxonomy" id="3694"/>
    <lineage>
        <taxon>Eukaryota</taxon>
        <taxon>Viridiplantae</taxon>
        <taxon>Streptophyta</taxon>
        <taxon>Embryophyta</taxon>
        <taxon>Tracheophyta</taxon>
        <taxon>Spermatophyta</taxon>
        <taxon>Magnoliopsida</taxon>
        <taxon>eudicotyledons</taxon>
        <taxon>Gunneridae</taxon>
        <taxon>Pentapetalae</taxon>
        <taxon>rosids</taxon>
        <taxon>fabids</taxon>
        <taxon>Malpighiales</taxon>
        <taxon>Salicaceae</taxon>
        <taxon>Saliceae</taxon>
        <taxon>Populus</taxon>
    </lineage>
</organism>
<accession>A0ACC0T9M7</accession>
<gene>
    <name evidence="1" type="ORF">POPTR_003G163151v4</name>
</gene>